<evidence type="ECO:0000256" key="1">
    <source>
        <dbReference type="ARBA" id="ARBA00006432"/>
    </source>
</evidence>
<dbReference type="GO" id="GO:0016020">
    <property type="term" value="C:membrane"/>
    <property type="evidence" value="ECO:0007669"/>
    <property type="project" value="TreeGrafter"/>
</dbReference>
<accession>A0A9X1M1N4</accession>
<evidence type="ECO:0000259" key="7">
    <source>
        <dbReference type="Pfam" id="PF00501"/>
    </source>
</evidence>
<evidence type="ECO:0000256" key="5">
    <source>
        <dbReference type="ARBA" id="ARBA00024484"/>
    </source>
</evidence>
<evidence type="ECO:0000313" key="9">
    <source>
        <dbReference type="Proteomes" id="UP001139264"/>
    </source>
</evidence>
<dbReference type="Gene3D" id="3.40.50.12780">
    <property type="entry name" value="N-terminal domain of ligase-like"/>
    <property type="match status" value="1"/>
</dbReference>
<dbReference type="AlphaFoldDB" id="A0A9X1M1N4"/>
<dbReference type="RefSeq" id="WP_227908009.1">
    <property type="nucleotide sequence ID" value="NZ_CP095461.1"/>
</dbReference>
<dbReference type="InterPro" id="IPR020845">
    <property type="entry name" value="AMP-binding_CS"/>
</dbReference>
<keyword evidence="4" id="KW-0443">Lipid metabolism</keyword>
<protein>
    <recommendedName>
        <fullName evidence="6">Acyl-CoA synthetase</fullName>
    </recommendedName>
</protein>
<proteinExistence type="inferred from homology"/>
<dbReference type="EMBL" id="JAJFZP010000007">
    <property type="protein sequence ID" value="MCC3269619.1"/>
    <property type="molecule type" value="Genomic_DNA"/>
</dbReference>
<reference evidence="8" key="1">
    <citation type="submission" date="2021-10" db="EMBL/GenBank/DDBJ databases">
        <title>Novel species in genus Arthrobacter.</title>
        <authorList>
            <person name="Liu Y."/>
        </authorList>
    </citation>
    <scope>NUCLEOTIDE SEQUENCE</scope>
    <source>
        <strain evidence="8">Zg-Y809</strain>
    </source>
</reference>
<evidence type="ECO:0000256" key="3">
    <source>
        <dbReference type="ARBA" id="ARBA00022832"/>
    </source>
</evidence>
<comment type="caution">
    <text evidence="8">The sequence shown here is derived from an EMBL/GenBank/DDBJ whole genome shotgun (WGS) entry which is preliminary data.</text>
</comment>
<dbReference type="PANTHER" id="PTHR43272">
    <property type="entry name" value="LONG-CHAIN-FATTY-ACID--COA LIGASE"/>
    <property type="match status" value="1"/>
</dbReference>
<dbReference type="CDD" id="cd05907">
    <property type="entry name" value="VL_LC_FACS_like"/>
    <property type="match status" value="1"/>
</dbReference>
<organism evidence="8 9">
    <name type="scientific">Arthrobacter gengyunqii</name>
    <dbReference type="NCBI Taxonomy" id="2886940"/>
    <lineage>
        <taxon>Bacteria</taxon>
        <taxon>Bacillati</taxon>
        <taxon>Actinomycetota</taxon>
        <taxon>Actinomycetes</taxon>
        <taxon>Micrococcales</taxon>
        <taxon>Micrococcaceae</taxon>
        <taxon>Arthrobacter</taxon>
    </lineage>
</organism>
<gene>
    <name evidence="8" type="ORF">LJ751_09610</name>
</gene>
<dbReference type="InterPro" id="IPR000873">
    <property type="entry name" value="AMP-dep_synth/lig_dom"/>
</dbReference>
<dbReference type="InterPro" id="IPR042099">
    <property type="entry name" value="ANL_N_sf"/>
</dbReference>
<evidence type="ECO:0000313" key="8">
    <source>
        <dbReference type="EMBL" id="MCC3269619.1"/>
    </source>
</evidence>
<evidence type="ECO:0000256" key="2">
    <source>
        <dbReference type="ARBA" id="ARBA00022598"/>
    </source>
</evidence>
<evidence type="ECO:0000256" key="4">
    <source>
        <dbReference type="ARBA" id="ARBA00023098"/>
    </source>
</evidence>
<dbReference type="SUPFAM" id="SSF56801">
    <property type="entry name" value="Acetyl-CoA synthetase-like"/>
    <property type="match status" value="1"/>
</dbReference>
<name>A0A9X1M1N4_9MICC</name>
<dbReference type="Pfam" id="PF00501">
    <property type="entry name" value="AMP-binding"/>
    <property type="match status" value="1"/>
</dbReference>
<sequence length="614" mass="64667">MCTAQKERPTVRESATDLLVHLPEKSNITDILVGLHAKTPNHPLFSLKSDGGWKDVTADEFLTAVSGLAKGLIGLGVRPGDSVAVMSKTCYEWTLVDLAVWFAGAVTVPIYETSSPSQVEWIIQDSGATHVFVEDARKAAVVSAAVASGDLDIALWQMKADGGEGTFEELIAAGASVDDDRLETARTTANLESVASMVYTSGTTGRPKGCEITHGNFALFGVNIVEFLPEMLKHKDVSTLMFLPLAHVLARAVQVGCLAAGVRVGHSGSAADLMGDLKSFQPTFLLAVPRIFEKIYAGAQQSAEAAGKGKLFTAAADTAVAYSTALDAAARGGKGPSLALKARHKFFDKTLYPKVRNVFGGKLTHAISGASALSPQLAHFFRGAGVMVLEGYGLTETTAPATVNTVPLARVGSVGLALPGSRIRIADDGEVLIAGAGVFKGYHNNPEANAAAFSGEWFHSGDTGSLDDDGFLTITGRKKDILVTAGGKNIAPGPMEEKIREHRLVSQAIVVGEGRPFVSALLTLDDEALAAWGRENGVSAVAATAADNPRVRASLQEAVDAANATVSQAEQIRKFTVLPQDFSLESGHLTATLKLRRNAVIADYSAEVEKLYQK</sequence>
<dbReference type="Gene3D" id="3.30.300.30">
    <property type="match status" value="1"/>
</dbReference>
<feature type="domain" description="AMP-dependent synthetase/ligase" evidence="7">
    <location>
        <begin position="38"/>
        <end position="443"/>
    </location>
</feature>
<comment type="catalytic activity">
    <reaction evidence="5">
        <text>a long-chain fatty acid + ATP + CoA = a long-chain fatty acyl-CoA + AMP + diphosphate</text>
        <dbReference type="Rhea" id="RHEA:15421"/>
        <dbReference type="ChEBI" id="CHEBI:30616"/>
        <dbReference type="ChEBI" id="CHEBI:33019"/>
        <dbReference type="ChEBI" id="CHEBI:57287"/>
        <dbReference type="ChEBI" id="CHEBI:57560"/>
        <dbReference type="ChEBI" id="CHEBI:83139"/>
        <dbReference type="ChEBI" id="CHEBI:456215"/>
        <dbReference type="EC" id="6.2.1.3"/>
    </reaction>
    <physiologicalReaction direction="left-to-right" evidence="5">
        <dbReference type="Rhea" id="RHEA:15422"/>
    </physiologicalReaction>
</comment>
<dbReference type="GO" id="GO:0004467">
    <property type="term" value="F:long-chain fatty acid-CoA ligase activity"/>
    <property type="evidence" value="ECO:0007669"/>
    <property type="project" value="UniProtKB-EC"/>
</dbReference>
<dbReference type="PROSITE" id="PS00455">
    <property type="entry name" value="AMP_BINDING"/>
    <property type="match status" value="1"/>
</dbReference>
<dbReference type="PANTHER" id="PTHR43272:SF32">
    <property type="entry name" value="AMP-DEPENDENT SYNTHETASE_LIGASE DOMAIN-CONTAINING PROTEIN"/>
    <property type="match status" value="1"/>
</dbReference>
<dbReference type="Pfam" id="PF23562">
    <property type="entry name" value="AMP-binding_C_3"/>
    <property type="match status" value="1"/>
</dbReference>
<keyword evidence="3" id="KW-0276">Fatty acid metabolism</keyword>
<dbReference type="InterPro" id="IPR045851">
    <property type="entry name" value="AMP-bd_C_sf"/>
</dbReference>
<evidence type="ECO:0000256" key="6">
    <source>
        <dbReference type="ARBA" id="ARBA00032875"/>
    </source>
</evidence>
<keyword evidence="2" id="KW-0436">Ligase</keyword>
<dbReference type="Proteomes" id="UP001139264">
    <property type="component" value="Unassembled WGS sequence"/>
</dbReference>
<comment type="similarity">
    <text evidence="1">Belongs to the ATP-dependent AMP-binding enzyme family.</text>
</comment>